<dbReference type="GO" id="GO:0000463">
    <property type="term" value="P:maturation of LSU-rRNA from tricistronic rRNA transcript (SSU-rRNA, 5.8S rRNA, LSU-rRNA)"/>
    <property type="evidence" value="ECO:0000318"/>
    <property type="project" value="GO_Central"/>
</dbReference>
<evidence type="ECO:0000256" key="7">
    <source>
        <dbReference type="ARBA" id="ARBA00022843"/>
    </source>
</evidence>
<dbReference type="STRING" id="3983.A0A2C9V6G6"/>
<accession>A0A2C9V6G6</accession>
<dbReference type="AlphaFoldDB" id="A0A2C9V6G6"/>
<evidence type="ECO:0000256" key="8">
    <source>
        <dbReference type="ARBA" id="ARBA00049598"/>
    </source>
</evidence>
<evidence type="ECO:0000256" key="2">
    <source>
        <dbReference type="ARBA" id="ARBA00022517"/>
    </source>
</evidence>
<dbReference type="GO" id="GO:0000492">
    <property type="term" value="P:box C/D snoRNP assembly"/>
    <property type="evidence" value="ECO:0000318"/>
    <property type="project" value="GO_Central"/>
</dbReference>
<evidence type="ECO:0000256" key="12">
    <source>
        <dbReference type="ARBA" id="ARBA00077531"/>
    </source>
</evidence>
<dbReference type="InterPro" id="IPR057721">
    <property type="entry name" value="BCD1_alpha/beta"/>
</dbReference>
<feature type="region of interest" description="Disordered" evidence="14">
    <location>
        <begin position="1"/>
        <end position="20"/>
    </location>
</feature>
<protein>
    <recommendedName>
        <fullName evidence="11">Box C/D snoRNA protein 1</fullName>
    </recommendedName>
    <alternativeName>
        <fullName evidence="12">Zinc finger HIT domain-containing protein 6</fullName>
    </alternativeName>
</protein>
<dbReference type="GO" id="GO:0005634">
    <property type="term" value="C:nucleus"/>
    <property type="evidence" value="ECO:0000318"/>
    <property type="project" value="GO_Central"/>
</dbReference>
<feature type="domain" description="HIT-type" evidence="15">
    <location>
        <begin position="25"/>
        <end position="59"/>
    </location>
</feature>
<evidence type="ECO:0000256" key="1">
    <source>
        <dbReference type="ARBA" id="ARBA00022499"/>
    </source>
</evidence>
<evidence type="ECO:0000259" key="15">
    <source>
        <dbReference type="PROSITE" id="PS51083"/>
    </source>
</evidence>
<reference evidence="17" key="1">
    <citation type="journal article" date="2016" name="Nat. Biotechnol.">
        <title>Sequencing wild and cultivated cassava and related species reveals extensive interspecific hybridization and genetic diversity.</title>
        <authorList>
            <person name="Bredeson J.V."/>
            <person name="Lyons J.B."/>
            <person name="Prochnik S.E."/>
            <person name="Wu G.A."/>
            <person name="Ha C.M."/>
            <person name="Edsinger-Gonzales E."/>
            <person name="Grimwood J."/>
            <person name="Schmutz J."/>
            <person name="Rabbi I.Y."/>
            <person name="Egesi C."/>
            <person name="Nauluvula P."/>
            <person name="Lebot V."/>
            <person name="Ndunguru J."/>
            <person name="Mkamilo G."/>
            <person name="Bart R.S."/>
            <person name="Setter T.L."/>
            <person name="Gleadow R.M."/>
            <person name="Kulakow P."/>
            <person name="Ferguson M.E."/>
            <person name="Rounsley S."/>
            <person name="Rokhsar D.S."/>
        </authorList>
    </citation>
    <scope>NUCLEOTIDE SEQUENCE [LARGE SCALE GENOMIC DNA]</scope>
    <source>
        <strain evidence="17">cv. AM560-2</strain>
    </source>
</reference>
<dbReference type="OMA" id="PWNNQLR"/>
<dbReference type="PANTHER" id="PTHR13483:SF3">
    <property type="entry name" value="BOX C_D SNORNA PROTEIN 1"/>
    <property type="match status" value="1"/>
</dbReference>
<dbReference type="PANTHER" id="PTHR13483">
    <property type="entry name" value="BOX C_D SNORNA PROTEIN 1-RELATED"/>
    <property type="match status" value="1"/>
</dbReference>
<proteinExistence type="inferred from homology"/>
<evidence type="ECO:0000256" key="5">
    <source>
        <dbReference type="ARBA" id="ARBA00022771"/>
    </source>
</evidence>
<evidence type="ECO:0000256" key="10">
    <source>
        <dbReference type="ARBA" id="ARBA00061949"/>
    </source>
</evidence>
<comment type="function">
    <text evidence="8">Required for box C/D snoRNAs accumulation involved in snoRNA processing, snoRNA transport to the nucleolus and ribosome biogenesis.</text>
</comment>
<evidence type="ECO:0000256" key="6">
    <source>
        <dbReference type="ARBA" id="ARBA00022833"/>
    </source>
</evidence>
<dbReference type="SUPFAM" id="SSF144232">
    <property type="entry name" value="HIT/MYND zinc finger-like"/>
    <property type="match status" value="1"/>
</dbReference>
<keyword evidence="6" id="KW-0862">Zinc</keyword>
<dbReference type="PROSITE" id="PS51083">
    <property type="entry name" value="ZF_HIT"/>
    <property type="match status" value="1"/>
</dbReference>
<evidence type="ECO:0000256" key="11">
    <source>
        <dbReference type="ARBA" id="ARBA00068630"/>
    </source>
</evidence>
<dbReference type="OrthoDB" id="272357at2759"/>
<keyword evidence="3" id="KW-0597">Phosphoprotein</keyword>
<dbReference type="Pfam" id="PF25790">
    <property type="entry name" value="BCD1"/>
    <property type="match status" value="1"/>
</dbReference>
<dbReference type="Pfam" id="PF04438">
    <property type="entry name" value="zf-HIT"/>
    <property type="match status" value="1"/>
</dbReference>
<keyword evidence="2" id="KW-0690">Ribosome biogenesis</keyword>
<evidence type="ECO:0000256" key="3">
    <source>
        <dbReference type="ARBA" id="ARBA00022553"/>
    </source>
</evidence>
<dbReference type="Gramene" id="Manes.10G150400.1.v8.1">
    <property type="protein sequence ID" value="Manes.10G150400.1.v8.1.CDS"/>
    <property type="gene ID" value="Manes.10G150400.v8.1"/>
</dbReference>
<organism evidence="16 17">
    <name type="scientific">Manihot esculenta</name>
    <name type="common">Cassava</name>
    <name type="synonym">Jatropha manihot</name>
    <dbReference type="NCBI Taxonomy" id="3983"/>
    <lineage>
        <taxon>Eukaryota</taxon>
        <taxon>Viridiplantae</taxon>
        <taxon>Streptophyta</taxon>
        <taxon>Embryophyta</taxon>
        <taxon>Tracheophyta</taxon>
        <taxon>Spermatophyta</taxon>
        <taxon>Magnoliopsida</taxon>
        <taxon>eudicotyledons</taxon>
        <taxon>Gunneridae</taxon>
        <taxon>Pentapetalae</taxon>
        <taxon>rosids</taxon>
        <taxon>fabids</taxon>
        <taxon>Malpighiales</taxon>
        <taxon>Euphorbiaceae</taxon>
        <taxon>Crotonoideae</taxon>
        <taxon>Manihoteae</taxon>
        <taxon>Manihot</taxon>
    </lineage>
</organism>
<dbReference type="Proteomes" id="UP000091857">
    <property type="component" value="Chromosome 10"/>
</dbReference>
<dbReference type="CDD" id="cd23023">
    <property type="entry name" value="zf-HIT_BCD1"/>
    <property type="match status" value="1"/>
</dbReference>
<evidence type="ECO:0000256" key="14">
    <source>
        <dbReference type="SAM" id="MobiDB-lite"/>
    </source>
</evidence>
<comment type="similarity">
    <text evidence="9">Belongs to the BCD1 family.</text>
</comment>
<evidence type="ECO:0000313" key="16">
    <source>
        <dbReference type="EMBL" id="OAY40105.1"/>
    </source>
</evidence>
<dbReference type="InterPro" id="IPR007529">
    <property type="entry name" value="Znf_HIT"/>
</dbReference>
<dbReference type="GO" id="GO:0008270">
    <property type="term" value="F:zinc ion binding"/>
    <property type="evidence" value="ECO:0007669"/>
    <property type="project" value="UniProtKB-UniRule"/>
</dbReference>
<gene>
    <name evidence="16" type="ORF">MANES_10G150400v8</name>
</gene>
<dbReference type="GO" id="GO:0070761">
    <property type="term" value="C:pre-snoRNP complex"/>
    <property type="evidence" value="ECO:0000318"/>
    <property type="project" value="GO_Central"/>
</dbReference>
<name>A0A2C9V6G6_MANES</name>
<dbReference type="FunFam" id="3.30.60.190:FF:000001">
    <property type="entry name" value="box C/D snoRNA protein 1"/>
    <property type="match status" value="1"/>
</dbReference>
<dbReference type="EMBL" id="CM004396">
    <property type="protein sequence ID" value="OAY40105.1"/>
    <property type="molecule type" value="Genomic_DNA"/>
</dbReference>
<keyword evidence="5 13" id="KW-0863">Zinc-finger</keyword>
<evidence type="ECO:0000313" key="17">
    <source>
        <dbReference type="Proteomes" id="UP000091857"/>
    </source>
</evidence>
<keyword evidence="17" id="KW-1185">Reference proteome</keyword>
<sequence length="423" mass="48869">MEQEQQRKDQSSRNSIPKEQQKMLCEECKQNPSKYKCPGCSIRSCSLPCVKAHKQRTGCSGKRVQTQFVPLSQFNDNILLSDYNLLEEMKRVADSSQRMRTKLCAYSQYKLPAHLRSLKGAAAGRRTKLLFLPSGMSKRVKNQSHYNQRKKFISWTIEWRFHTTDVTLVDHGIREDTHLSSVIEKHLKPGPWNHQLRQFCEEHLDSLKFFVRKYPKGPRSAFCELDIKAPLRQQLANVVILEYPVIHVFLPSQSYDFEVIKDVKPVSHRPESKNPVHNDHPSPKGVAFREEEVEENNDSSNPQVYDFLKNVILSPLPEIPHLNTSEKTLYEQSDALAREALDNNSHYNSQTMEPGIFEDMDFDFDQGLMDAYSDLIGQVNPDDFLDLGGEFPKEEKLEERKDVLNSRGVSLMQEELEEGEIVE</sequence>
<comment type="caution">
    <text evidence="16">The sequence shown here is derived from an EMBL/GenBank/DDBJ whole genome shotgun (WGS) entry which is preliminary data.</text>
</comment>
<keyword evidence="7" id="KW-0832">Ubl conjugation</keyword>
<keyword evidence="4" id="KW-0479">Metal-binding</keyword>
<feature type="compositionally biased region" description="Basic and acidic residues" evidence="14">
    <location>
        <begin position="1"/>
        <end position="11"/>
    </location>
</feature>
<evidence type="ECO:0000256" key="13">
    <source>
        <dbReference type="PROSITE-ProRule" id="PRU00453"/>
    </source>
</evidence>
<dbReference type="Gene3D" id="3.30.60.190">
    <property type="match status" value="1"/>
</dbReference>
<evidence type="ECO:0000256" key="4">
    <source>
        <dbReference type="ARBA" id="ARBA00022723"/>
    </source>
</evidence>
<dbReference type="InterPro" id="IPR051639">
    <property type="entry name" value="BCD1"/>
</dbReference>
<keyword evidence="1" id="KW-1017">Isopeptide bond</keyword>
<evidence type="ECO:0000256" key="9">
    <source>
        <dbReference type="ARBA" id="ARBA00049654"/>
    </source>
</evidence>
<comment type="subunit">
    <text evidence="10">Interacts with FBL, SNU13, NOP58, NUFIP1, RUVBL1, RUVBL2 and TAF9. Interacts (via HIT-type zinc finger) with the RUVBL1/RUVBL2 complex in the presence of ADP.</text>
</comment>